<gene>
    <name evidence="2" type="ORF">ACFQ08_43520</name>
</gene>
<accession>A0ABW3E7P7</accession>
<feature type="transmembrane region" description="Helical" evidence="1">
    <location>
        <begin position="142"/>
        <end position="160"/>
    </location>
</feature>
<dbReference type="Proteomes" id="UP001597024">
    <property type="component" value="Unassembled WGS sequence"/>
</dbReference>
<reference evidence="3" key="1">
    <citation type="journal article" date="2019" name="Int. J. Syst. Evol. Microbiol.">
        <title>The Global Catalogue of Microorganisms (GCM) 10K type strain sequencing project: providing services to taxonomists for standard genome sequencing and annotation.</title>
        <authorList>
            <consortium name="The Broad Institute Genomics Platform"/>
            <consortium name="The Broad Institute Genome Sequencing Center for Infectious Disease"/>
            <person name="Wu L."/>
            <person name="Ma J."/>
        </authorList>
    </citation>
    <scope>NUCLEOTIDE SEQUENCE [LARGE SCALE GENOMIC DNA]</scope>
    <source>
        <strain evidence="3">CCUG 62974</strain>
    </source>
</reference>
<keyword evidence="1" id="KW-1133">Transmembrane helix</keyword>
<keyword evidence="3" id="KW-1185">Reference proteome</keyword>
<dbReference type="EMBL" id="JBHTHX010003204">
    <property type="protein sequence ID" value="MFD0891462.1"/>
    <property type="molecule type" value="Genomic_DNA"/>
</dbReference>
<feature type="transmembrane region" description="Helical" evidence="1">
    <location>
        <begin position="172"/>
        <end position="190"/>
    </location>
</feature>
<name>A0ABW3E7P7_9ACTN</name>
<feature type="transmembrane region" description="Helical" evidence="1">
    <location>
        <begin position="119"/>
        <end position="136"/>
    </location>
</feature>
<feature type="transmembrane region" description="Helical" evidence="1">
    <location>
        <begin position="21"/>
        <end position="40"/>
    </location>
</feature>
<comment type="caution">
    <text evidence="2">The sequence shown here is derived from an EMBL/GenBank/DDBJ whole genome shotgun (WGS) entry which is preliminary data.</text>
</comment>
<keyword evidence="1" id="KW-0472">Membrane</keyword>
<feature type="non-terminal residue" evidence="2">
    <location>
        <position position="1"/>
    </location>
</feature>
<evidence type="ECO:0000256" key="1">
    <source>
        <dbReference type="SAM" id="Phobius"/>
    </source>
</evidence>
<sequence>ALADAAGGYAGSASLVGVLRALHGVGAGLLLPASLLAVWERSAVLRALWAGMLAVSLTAAQALALWPLDEVRSWRVTLQPYPMLTGVALALAAVYLVLWIRSGESAVSPEVMRGGRLPVAAGSAVAVATLALGTTFDWPPGLLIFAAVLSILGLFLLASVSGFAEGAGRAPAYTMLVVGVVVLPTAAQVTNVELGGLSGPGLSGLWPAFL</sequence>
<proteinExistence type="predicted"/>
<evidence type="ECO:0000313" key="2">
    <source>
        <dbReference type="EMBL" id="MFD0891462.1"/>
    </source>
</evidence>
<protein>
    <recommendedName>
        <fullName evidence="4">MFS transporter</fullName>
    </recommendedName>
</protein>
<evidence type="ECO:0008006" key="4">
    <source>
        <dbReference type="Google" id="ProtNLM"/>
    </source>
</evidence>
<keyword evidence="1" id="KW-0812">Transmembrane</keyword>
<feature type="transmembrane region" description="Helical" evidence="1">
    <location>
        <begin position="80"/>
        <end position="98"/>
    </location>
</feature>
<evidence type="ECO:0000313" key="3">
    <source>
        <dbReference type="Proteomes" id="UP001597024"/>
    </source>
</evidence>
<feature type="non-terminal residue" evidence="2">
    <location>
        <position position="210"/>
    </location>
</feature>
<feature type="transmembrane region" description="Helical" evidence="1">
    <location>
        <begin position="47"/>
        <end position="68"/>
    </location>
</feature>
<organism evidence="2 3">
    <name type="scientific">Streptosporangium algeriense</name>
    <dbReference type="NCBI Taxonomy" id="1682748"/>
    <lineage>
        <taxon>Bacteria</taxon>
        <taxon>Bacillati</taxon>
        <taxon>Actinomycetota</taxon>
        <taxon>Actinomycetes</taxon>
        <taxon>Streptosporangiales</taxon>
        <taxon>Streptosporangiaceae</taxon>
        <taxon>Streptosporangium</taxon>
    </lineage>
</organism>